<dbReference type="InterPro" id="IPR050695">
    <property type="entry name" value="N-acetylmuramoyl_amidase_3"/>
</dbReference>
<feature type="signal peptide" evidence="4">
    <location>
        <begin position="1"/>
        <end position="29"/>
    </location>
</feature>
<dbReference type="PROSITE" id="PS51318">
    <property type="entry name" value="TAT"/>
    <property type="match status" value="1"/>
</dbReference>
<evidence type="ECO:0000313" key="7">
    <source>
        <dbReference type="Proteomes" id="UP001521209"/>
    </source>
</evidence>
<evidence type="ECO:0000256" key="3">
    <source>
        <dbReference type="ARBA" id="ARBA00022801"/>
    </source>
</evidence>
<gene>
    <name evidence="6" type="ORF">L2A60_02515</name>
</gene>
<protein>
    <recommendedName>
        <fullName evidence="2">N-acetylmuramoyl-L-alanine amidase</fullName>
        <ecNumber evidence="2">3.5.1.28</ecNumber>
    </recommendedName>
</protein>
<evidence type="ECO:0000256" key="1">
    <source>
        <dbReference type="ARBA" id="ARBA00001561"/>
    </source>
</evidence>
<proteinExistence type="predicted"/>
<comment type="caution">
    <text evidence="6">The sequence shown here is derived from an EMBL/GenBank/DDBJ whole genome shotgun (WGS) entry which is preliminary data.</text>
</comment>
<feature type="chain" id="PRO_5045799508" description="N-acetylmuramoyl-L-alanine amidase" evidence="4">
    <location>
        <begin position="30"/>
        <end position="269"/>
    </location>
</feature>
<reference evidence="6 7" key="1">
    <citation type="submission" date="2022-01" db="EMBL/GenBank/DDBJ databases">
        <authorList>
            <person name="Won M."/>
            <person name="Kim S.-J."/>
            <person name="Kwon S.-W."/>
        </authorList>
    </citation>
    <scope>NUCLEOTIDE SEQUENCE [LARGE SCALE GENOMIC DNA]</scope>
    <source>
        <strain evidence="6 7">KCTC 23505</strain>
    </source>
</reference>
<dbReference type="SUPFAM" id="SSF53187">
    <property type="entry name" value="Zn-dependent exopeptidases"/>
    <property type="match status" value="1"/>
</dbReference>
<dbReference type="PANTHER" id="PTHR30404">
    <property type="entry name" value="N-ACETYLMURAMOYL-L-ALANINE AMIDASE"/>
    <property type="match status" value="1"/>
</dbReference>
<sequence length="269" mass="28215">MVRAAPMIARRRLFRLLAAGGLTGAGALAAPSSASAELRPLIMIDPGHGGHDPGAIGVGGVMEKTITLATGFALRAALARGGHRVAMTRTRDVFVSLPDRVAMAVRAHADLFISLHCNHLTDTAMRGALVFTLSRKPSDALAASIAHAENSYDRGPLSPQYRGVSPQVAGILASLTTHATMIGSKQIAHGIVGQFERHILLLPDPDRAANFAVLRDPLIPSTLIEMGCISNAADAALLRTPGYRALLAGRVALAAERWLARGRLARIAG</sequence>
<evidence type="ECO:0000313" key="6">
    <source>
        <dbReference type="EMBL" id="MCF3945557.1"/>
    </source>
</evidence>
<keyword evidence="3" id="KW-0378">Hydrolase</keyword>
<dbReference type="CDD" id="cd02696">
    <property type="entry name" value="MurNAc-LAA"/>
    <property type="match status" value="1"/>
</dbReference>
<dbReference type="EMBL" id="JAKGBZ010000003">
    <property type="protein sequence ID" value="MCF3945557.1"/>
    <property type="molecule type" value="Genomic_DNA"/>
</dbReference>
<organism evidence="6 7">
    <name type="scientific">Acidiphilium iwatense</name>
    <dbReference type="NCBI Taxonomy" id="768198"/>
    <lineage>
        <taxon>Bacteria</taxon>
        <taxon>Pseudomonadati</taxon>
        <taxon>Pseudomonadota</taxon>
        <taxon>Alphaproteobacteria</taxon>
        <taxon>Acetobacterales</taxon>
        <taxon>Acidocellaceae</taxon>
        <taxon>Acidiphilium</taxon>
    </lineage>
</organism>
<keyword evidence="4" id="KW-0732">Signal</keyword>
<dbReference type="EC" id="3.5.1.28" evidence="2"/>
<evidence type="ECO:0000259" key="5">
    <source>
        <dbReference type="SMART" id="SM00646"/>
    </source>
</evidence>
<feature type="domain" description="MurNAc-LAA" evidence="5">
    <location>
        <begin position="101"/>
        <end position="256"/>
    </location>
</feature>
<dbReference type="Proteomes" id="UP001521209">
    <property type="component" value="Unassembled WGS sequence"/>
</dbReference>
<dbReference type="Pfam" id="PF01520">
    <property type="entry name" value="Amidase_3"/>
    <property type="match status" value="1"/>
</dbReference>
<keyword evidence="7" id="KW-1185">Reference proteome</keyword>
<comment type="catalytic activity">
    <reaction evidence="1">
        <text>Hydrolyzes the link between N-acetylmuramoyl residues and L-amino acid residues in certain cell-wall glycopeptides.</text>
        <dbReference type="EC" id="3.5.1.28"/>
    </reaction>
</comment>
<dbReference type="SMART" id="SM00646">
    <property type="entry name" value="Ami_3"/>
    <property type="match status" value="1"/>
</dbReference>
<dbReference type="InterPro" id="IPR006311">
    <property type="entry name" value="TAT_signal"/>
</dbReference>
<dbReference type="PANTHER" id="PTHR30404:SF0">
    <property type="entry name" value="N-ACETYLMURAMOYL-L-ALANINE AMIDASE AMIC"/>
    <property type="match status" value="1"/>
</dbReference>
<dbReference type="InterPro" id="IPR002508">
    <property type="entry name" value="MurNAc-LAA_cat"/>
</dbReference>
<name>A0ABS9DS73_9PROT</name>
<dbReference type="Gene3D" id="3.40.630.40">
    <property type="entry name" value="Zn-dependent exopeptidases"/>
    <property type="match status" value="1"/>
</dbReference>
<evidence type="ECO:0000256" key="4">
    <source>
        <dbReference type="SAM" id="SignalP"/>
    </source>
</evidence>
<accession>A0ABS9DS73</accession>
<evidence type="ECO:0000256" key="2">
    <source>
        <dbReference type="ARBA" id="ARBA00011901"/>
    </source>
</evidence>